<gene>
    <name evidence="2" type="ORF">AAG570_012100</name>
</gene>
<proteinExistence type="predicted"/>
<evidence type="ECO:0000256" key="1">
    <source>
        <dbReference type="SAM" id="MobiDB-lite"/>
    </source>
</evidence>
<feature type="region of interest" description="Disordered" evidence="1">
    <location>
        <begin position="164"/>
        <end position="194"/>
    </location>
</feature>
<organism evidence="2 3">
    <name type="scientific">Ranatra chinensis</name>
    <dbReference type="NCBI Taxonomy" id="642074"/>
    <lineage>
        <taxon>Eukaryota</taxon>
        <taxon>Metazoa</taxon>
        <taxon>Ecdysozoa</taxon>
        <taxon>Arthropoda</taxon>
        <taxon>Hexapoda</taxon>
        <taxon>Insecta</taxon>
        <taxon>Pterygota</taxon>
        <taxon>Neoptera</taxon>
        <taxon>Paraneoptera</taxon>
        <taxon>Hemiptera</taxon>
        <taxon>Heteroptera</taxon>
        <taxon>Panheteroptera</taxon>
        <taxon>Nepomorpha</taxon>
        <taxon>Nepidae</taxon>
        <taxon>Ranatrinae</taxon>
        <taxon>Ranatra</taxon>
    </lineage>
</organism>
<evidence type="ECO:0000313" key="3">
    <source>
        <dbReference type="Proteomes" id="UP001558652"/>
    </source>
</evidence>
<accession>A0ABD0Z647</accession>
<keyword evidence="3" id="KW-1185">Reference proteome</keyword>
<sequence>MSSAWDIWPSDFFMRVAPGGQVGPPCGWPLVRGGGVILRLGEVEVGALHRGDFYLCLGPRAALVSREGSRPLLAGRTVALAAASSRGDFHLGPLSLVMSADPELTARLRDMLVSVERALERVPLDLLAFPCRSCGLDDTCACSRDLPPHTRVLKKDSAIQTSPMYEMDSSIPHIDSDDEHEHTKNSPTSQDFHDTTAINPIAYVNLEFSKSRDFSTVLA</sequence>
<dbReference type="Proteomes" id="UP001558652">
    <property type="component" value="Unassembled WGS sequence"/>
</dbReference>
<dbReference type="EMBL" id="JBFDAA010000007">
    <property type="protein sequence ID" value="KAL1130859.1"/>
    <property type="molecule type" value="Genomic_DNA"/>
</dbReference>
<name>A0ABD0Z647_9HEMI</name>
<protein>
    <submittedName>
        <fullName evidence="2">Uncharacterized protein</fullName>
    </submittedName>
</protein>
<comment type="caution">
    <text evidence="2">The sequence shown here is derived from an EMBL/GenBank/DDBJ whole genome shotgun (WGS) entry which is preliminary data.</text>
</comment>
<evidence type="ECO:0000313" key="2">
    <source>
        <dbReference type="EMBL" id="KAL1130859.1"/>
    </source>
</evidence>
<dbReference type="AlphaFoldDB" id="A0ABD0Z647"/>
<reference evidence="2 3" key="1">
    <citation type="submission" date="2024-07" db="EMBL/GenBank/DDBJ databases">
        <title>Chromosome-level genome assembly of the water stick insect Ranatra chinensis (Heteroptera: Nepidae).</title>
        <authorList>
            <person name="Liu X."/>
        </authorList>
    </citation>
    <scope>NUCLEOTIDE SEQUENCE [LARGE SCALE GENOMIC DNA]</scope>
    <source>
        <strain evidence="2">Cailab_2021Rc</strain>
        <tissue evidence="2">Muscle</tissue>
    </source>
</reference>